<reference evidence="2" key="2">
    <citation type="journal article" date="2023" name="Microbiol Resour">
        <title>Decontamination and Annotation of the Draft Genome Sequence of the Oomycete Lagenidium giganteum ARSEF 373.</title>
        <authorList>
            <person name="Morgan W.R."/>
            <person name="Tartar A."/>
        </authorList>
    </citation>
    <scope>NUCLEOTIDE SEQUENCE</scope>
    <source>
        <strain evidence="2">ARSEF 373</strain>
    </source>
</reference>
<dbReference type="Proteomes" id="UP001146120">
    <property type="component" value="Unassembled WGS sequence"/>
</dbReference>
<sequence length="1429" mass="157391">MASLPYEDPADWERARGTTLTRTVHVSQDAQKLLALQEQLQPSLHAHSNNGEDDVAAAAAIEHLQEVGRRVLVLKEHAKKPDKKALKLQEKMVPKHVIPSRYGELTDAEADVSDEALEGRLATMLLDQEWDTRTWNAVKIRAAIEALYHEVEESNQLERRELATTMLVRLLETHEGDVKALQVVVTDPAVDFVDSTIPILMNKAFRGISKITDSQKIFRVATLLARLSEWFADIMSRENAVSKSATSLLREVDVCAKVLQHHWRGVMFERNLRRRDCDPVVRTRLRAMHLVKLIELRHQFRVQREAVGAGGLPVDVVRAYLTILFHLTQQSEQIKPALVMSNLRRVLGSGVLVYLASIMTAHQHRDMLEMVKAVAQAIVTQLPDQVVELMKCNIVHRVALDMQRVIAITPLDVNALMSSIRLLFGIASAIATTKAQLDRQQVPDDRNIIRRHGVSSSHQSAESIFLLKQLETTTSKHLLTPFVLEMALQMLVAAETEPSVVVLSLETLRLVASTFGFAQLLDSLTRNGGRHLSRVTHCFGRGGAVASSALALFCEMTDREDARQGFTTAGAIITFLSWTNMGIETTKEPLLFVLGIGGMALLARQASSRSSLQSILSALGSFEQCLDMAYELLLDLVHNKPSKLCERAGAFLYAVNALSVLLRFLVRLTPQAMSSPFQASRHRNISCILLGRLFKAPAIAKACFSEDVINHLALALQCNRLDELEHLIEAKPSTDRLLYQLGNKEACKALSRLARCTAGSVQAKLRPSLTSAAVPELPQAMVCDVMVRLHTLEDLITLVRRPNDAAEFADADLAMVHAAIEFMGYLCPLPYGQDQRKVFLHRFGIHPHGVYAQERLRLLVELAAPAIQQVLREKSTPPLLVTACCAALSRLASTNAACSLLLVQGCLQTALIHLPQILIDTTTKTSPTKAMTKRTTATTAAYVVDTSVDDYGLLGVPASLYRLIGKLCSVAEGRQAVMHMQLVPRLLKRLQLTNTVDREDDDDCKSEIAVVVQQLAMLNAVEGNTSELFLHFNVLDLMVEQLTEHQRRRPTKAFERLRTYRLLDHLLGAIAALSLDVLVCVPRIVALGTLGLVQRFLTRPPLGPDDSAVATHIEALQYHAVTIVHAVASYPFGEFHAALLQCQLTPQGDSSTDNIEAPPVRLMDDIKQIAGNFMLELQHRGSALHDKKAIGELARDTIALVNERKLPSAAAGVMMGTTSTPPLSPVSPPRKAKPARRSASGLSVEQARHDGALPMEPPSSSSSPAALGHSSEKIEFPIAGSNSNVGTNTAASGNATAFGLNLRDTRPREPAPNQGDHQAASKVPTTTYVFARAKDVTRRRRKPSKDASSWLMLDPLFQPPCSPNYNDTSQRHRRRHSSTTPADPSESDHSFPFLQETTSSGHCVNVKARRPRKGDKYIPSLGMIETELL</sequence>
<feature type="region of interest" description="Disordered" evidence="1">
    <location>
        <begin position="1213"/>
        <end position="1269"/>
    </location>
</feature>
<comment type="caution">
    <text evidence="2">The sequence shown here is derived from an EMBL/GenBank/DDBJ whole genome shotgun (WGS) entry which is preliminary data.</text>
</comment>
<dbReference type="EMBL" id="DAKRPA010000012">
    <property type="protein sequence ID" value="DBA04019.1"/>
    <property type="molecule type" value="Genomic_DNA"/>
</dbReference>
<proteinExistence type="predicted"/>
<evidence type="ECO:0008006" key="4">
    <source>
        <dbReference type="Google" id="ProtNLM"/>
    </source>
</evidence>
<feature type="region of interest" description="Disordered" evidence="1">
    <location>
        <begin position="1359"/>
        <end position="1400"/>
    </location>
</feature>
<feature type="region of interest" description="Disordered" evidence="1">
    <location>
        <begin position="1303"/>
        <end position="1326"/>
    </location>
</feature>
<dbReference type="SUPFAM" id="SSF48371">
    <property type="entry name" value="ARM repeat"/>
    <property type="match status" value="1"/>
</dbReference>
<keyword evidence="3" id="KW-1185">Reference proteome</keyword>
<evidence type="ECO:0000313" key="2">
    <source>
        <dbReference type="EMBL" id="DBA04019.1"/>
    </source>
</evidence>
<accession>A0AAV2ZG14</accession>
<reference evidence="2" key="1">
    <citation type="submission" date="2022-11" db="EMBL/GenBank/DDBJ databases">
        <authorList>
            <person name="Morgan W.R."/>
            <person name="Tartar A."/>
        </authorList>
    </citation>
    <scope>NUCLEOTIDE SEQUENCE</scope>
    <source>
        <strain evidence="2">ARSEF 373</strain>
    </source>
</reference>
<evidence type="ECO:0000256" key="1">
    <source>
        <dbReference type="SAM" id="MobiDB-lite"/>
    </source>
</evidence>
<gene>
    <name evidence="2" type="ORF">N0F65_009366</name>
</gene>
<protein>
    <recommendedName>
        <fullName evidence="4">Sister chromatid cohesion protein</fullName>
    </recommendedName>
</protein>
<name>A0AAV2ZG14_9STRA</name>
<dbReference type="InterPro" id="IPR016024">
    <property type="entry name" value="ARM-type_fold"/>
</dbReference>
<evidence type="ECO:0000313" key="3">
    <source>
        <dbReference type="Proteomes" id="UP001146120"/>
    </source>
</evidence>
<organism evidence="2 3">
    <name type="scientific">Lagenidium giganteum</name>
    <dbReference type="NCBI Taxonomy" id="4803"/>
    <lineage>
        <taxon>Eukaryota</taxon>
        <taxon>Sar</taxon>
        <taxon>Stramenopiles</taxon>
        <taxon>Oomycota</taxon>
        <taxon>Peronosporomycetes</taxon>
        <taxon>Pythiales</taxon>
        <taxon>Pythiaceae</taxon>
    </lineage>
</organism>